<gene>
    <name evidence="1" type="ORF">NCTC10429_06551</name>
</gene>
<dbReference type="EMBL" id="UGEX01000007">
    <property type="protein sequence ID" value="STM59888.1"/>
    <property type="molecule type" value="Genomic_DNA"/>
</dbReference>
<evidence type="ECO:0000313" key="2">
    <source>
        <dbReference type="Proteomes" id="UP000254088"/>
    </source>
</evidence>
<sequence length="282" mass="29857">MRCLEADRLKRGGDAEGCRPWLAPGTSKLHLSGVPVATVPAQGLAVFVAVVHETVAACLPDRAWSAIVEPCARVGSHGADERLALVDAVPDLPAIADADQERRDERWGAVDSPACVGSDGGFAFAVPAGDAQARTGLIGGDQAVVFPAATGAELTGVCRGGQWCVRGLFGTDPKREASGAPVALEVGVFNRAIEVALLINLSACLDPEGAPAGAGDEQNAGELLGEFFSRAYAFKCCRVRLRRFVRVVIVVHCSPCVEMVARQRQHWLCVFFSISQKTPLWR</sequence>
<reference evidence="1 2" key="1">
    <citation type="submission" date="2018-06" db="EMBL/GenBank/DDBJ databases">
        <authorList>
            <consortium name="Pathogen Informatics"/>
            <person name="Doyle S."/>
        </authorList>
    </citation>
    <scope>NUCLEOTIDE SEQUENCE [LARGE SCALE GENOMIC DNA]</scope>
    <source>
        <strain evidence="1 2">NCTC10429</strain>
    </source>
</reference>
<proteinExistence type="predicted"/>
<accession>A0A377E8J9</accession>
<organism evidence="1 2">
    <name type="scientific">Escherichia coli</name>
    <dbReference type="NCBI Taxonomy" id="562"/>
    <lineage>
        <taxon>Bacteria</taxon>
        <taxon>Pseudomonadati</taxon>
        <taxon>Pseudomonadota</taxon>
        <taxon>Gammaproteobacteria</taxon>
        <taxon>Enterobacterales</taxon>
        <taxon>Enterobacteriaceae</taxon>
        <taxon>Escherichia</taxon>
    </lineage>
</organism>
<name>A0A377E8J9_ECOLX</name>
<protein>
    <submittedName>
        <fullName evidence="1">Uncharacterized protein</fullName>
    </submittedName>
</protein>
<dbReference type="AlphaFoldDB" id="A0A377E8J9"/>
<dbReference type="Proteomes" id="UP000254088">
    <property type="component" value="Unassembled WGS sequence"/>
</dbReference>
<evidence type="ECO:0000313" key="1">
    <source>
        <dbReference type="EMBL" id="STM59888.1"/>
    </source>
</evidence>